<gene>
    <name evidence="1" type="ORF">C1O25_17930</name>
</gene>
<dbReference type="RefSeq" id="WP_102969338.1">
    <property type="nucleotide sequence ID" value="NZ_POSM01000032.1"/>
</dbReference>
<reference evidence="1 2" key="1">
    <citation type="submission" date="2018-01" db="EMBL/GenBank/DDBJ databases">
        <title>Draft genome sequences of six Vibrio diazotrophicus strains isolated from deep-sea sediments of the Baltic Sea.</title>
        <authorList>
            <person name="Castillo D."/>
            <person name="Vandieken V."/>
            <person name="Chiang O."/>
            <person name="Middelboe M."/>
        </authorList>
    </citation>
    <scope>NUCLEOTIDE SEQUENCE [LARGE SCALE GENOMIC DNA]</scope>
    <source>
        <strain evidence="1 2">65.10M</strain>
    </source>
</reference>
<dbReference type="PANTHER" id="PTHR35862:SF1">
    <property type="entry name" value="FELS-2 PROPHAGE PROTEIN"/>
    <property type="match status" value="1"/>
</dbReference>
<dbReference type="InterPro" id="IPR014507">
    <property type="entry name" value="Baseplate_assembly_J_pred"/>
</dbReference>
<protein>
    <submittedName>
        <fullName evidence="1">Phage baseplate protein</fullName>
    </submittedName>
</protein>
<sequence length="292" mass="31524">MSIDLSSLPPPAVKEELDFETELQSNKDQFQEAHPEWDADVESDSAVKLLEVNAYNSITERQRVNDAALAVMLPWASGDDVDNLAANFNLTRNIIQEADDTVSPPLEQIKEGDDSLKQRILLAWSTLTNAGTPSSYTAHARNAHPKVKDALAIRIKGGETKTFVLSTDGNGIPEQEILDAVSARLNEEGIRQLCSTNTVEAATITNYSIAAVLDISDTAVEQTVLATALKNTQTYVNKVHVLKSTVSKSALDAAMHIEGVKDVDLGGFANIVTDESAAPYCTSITITAKARE</sequence>
<dbReference type="PANTHER" id="PTHR35862">
    <property type="entry name" value="FELS-2 PROPHAGE PROTEIN"/>
    <property type="match status" value="1"/>
</dbReference>
<dbReference type="InterPro" id="IPR052726">
    <property type="entry name" value="Phage_Baseplate_Hub"/>
</dbReference>
<proteinExistence type="predicted"/>
<accession>A0ABX4W6U0</accession>
<dbReference type="Proteomes" id="UP000236547">
    <property type="component" value="Unassembled WGS sequence"/>
</dbReference>
<evidence type="ECO:0000313" key="1">
    <source>
        <dbReference type="EMBL" id="PNH99232.1"/>
    </source>
</evidence>
<keyword evidence="2" id="KW-1185">Reference proteome</keyword>
<name>A0ABX4W6U0_VIBDI</name>
<comment type="caution">
    <text evidence="1">The sequence shown here is derived from an EMBL/GenBank/DDBJ whole genome shotgun (WGS) entry which is preliminary data.</text>
</comment>
<organism evidence="1 2">
    <name type="scientific">Vibrio diazotrophicus</name>
    <dbReference type="NCBI Taxonomy" id="685"/>
    <lineage>
        <taxon>Bacteria</taxon>
        <taxon>Pseudomonadati</taxon>
        <taxon>Pseudomonadota</taxon>
        <taxon>Gammaproteobacteria</taxon>
        <taxon>Vibrionales</taxon>
        <taxon>Vibrionaceae</taxon>
        <taxon>Vibrio</taxon>
    </lineage>
</organism>
<dbReference type="PIRSF" id="PIRSF020481">
    <property type="entry name" value="BAP"/>
    <property type="match status" value="1"/>
</dbReference>
<dbReference type="EMBL" id="POSM01000032">
    <property type="protein sequence ID" value="PNH99232.1"/>
    <property type="molecule type" value="Genomic_DNA"/>
</dbReference>
<evidence type="ECO:0000313" key="2">
    <source>
        <dbReference type="Proteomes" id="UP000236547"/>
    </source>
</evidence>